<evidence type="ECO:0000256" key="1">
    <source>
        <dbReference type="SAM" id="MobiDB-lite"/>
    </source>
</evidence>
<dbReference type="GeneID" id="19899085"/>
<name>R7YKX9_CONA1</name>
<dbReference type="Pfam" id="PF26013">
    <property type="entry name" value="DUF8004"/>
    <property type="match status" value="1"/>
</dbReference>
<dbReference type="HOGENOM" id="CLU_426995_0_0_1"/>
<dbReference type="PANTHER" id="PTHR39601:SF2">
    <property type="entry name" value="CHORIOGENIN HMINOR"/>
    <property type="match status" value="1"/>
</dbReference>
<dbReference type="PANTHER" id="PTHR39601">
    <property type="entry name" value="CHORIOGENIN HMINOR"/>
    <property type="match status" value="1"/>
</dbReference>
<accession>R7YKX9</accession>
<dbReference type="InterPro" id="IPR058317">
    <property type="entry name" value="DUF8004"/>
</dbReference>
<dbReference type="OMA" id="HNIATRN"/>
<reference evidence="4" key="1">
    <citation type="submission" date="2012-06" db="EMBL/GenBank/DDBJ databases">
        <title>The genome sequence of Coniosporium apollinis CBS 100218.</title>
        <authorList>
            <consortium name="The Broad Institute Genome Sequencing Platform"/>
            <person name="Cuomo C."/>
            <person name="Gorbushina A."/>
            <person name="Noack S."/>
            <person name="Walker B."/>
            <person name="Young S.K."/>
            <person name="Zeng Q."/>
            <person name="Gargeya S."/>
            <person name="Fitzgerald M."/>
            <person name="Haas B."/>
            <person name="Abouelleil A."/>
            <person name="Alvarado L."/>
            <person name="Arachchi H.M."/>
            <person name="Berlin A.M."/>
            <person name="Chapman S.B."/>
            <person name="Goldberg J."/>
            <person name="Griggs A."/>
            <person name="Gujja S."/>
            <person name="Hansen M."/>
            <person name="Howarth C."/>
            <person name="Imamovic A."/>
            <person name="Larimer J."/>
            <person name="McCowan C."/>
            <person name="Montmayeur A."/>
            <person name="Murphy C."/>
            <person name="Neiman D."/>
            <person name="Pearson M."/>
            <person name="Priest M."/>
            <person name="Roberts A."/>
            <person name="Saif S."/>
            <person name="Shea T."/>
            <person name="Sisk P."/>
            <person name="Sykes S."/>
            <person name="Wortman J."/>
            <person name="Nusbaum C."/>
            <person name="Birren B."/>
        </authorList>
    </citation>
    <scope>NUCLEOTIDE SEQUENCE [LARGE SCALE GENOMIC DNA]</scope>
    <source>
        <strain evidence="4">CBS 100218</strain>
    </source>
</reference>
<dbReference type="STRING" id="1168221.R7YKX9"/>
<keyword evidence="4" id="KW-1185">Reference proteome</keyword>
<evidence type="ECO:0000313" key="3">
    <source>
        <dbReference type="EMBL" id="EON62550.1"/>
    </source>
</evidence>
<feature type="domain" description="DUF8004" evidence="2">
    <location>
        <begin position="181"/>
        <end position="274"/>
    </location>
</feature>
<dbReference type="EMBL" id="JH767559">
    <property type="protein sequence ID" value="EON62550.1"/>
    <property type="molecule type" value="Genomic_DNA"/>
</dbReference>
<dbReference type="OrthoDB" id="5302380at2759"/>
<feature type="region of interest" description="Disordered" evidence="1">
    <location>
        <begin position="600"/>
        <end position="641"/>
    </location>
</feature>
<proteinExistence type="predicted"/>
<gene>
    <name evidence="3" type="ORF">W97_01774</name>
</gene>
<dbReference type="RefSeq" id="XP_007777867.1">
    <property type="nucleotide sequence ID" value="XM_007779677.1"/>
</dbReference>
<feature type="compositionally biased region" description="Low complexity" evidence="1">
    <location>
        <begin position="18"/>
        <end position="31"/>
    </location>
</feature>
<dbReference type="eggNOG" id="ENOG502RYFW">
    <property type="taxonomic scope" value="Eukaryota"/>
</dbReference>
<protein>
    <recommendedName>
        <fullName evidence="2">DUF8004 domain-containing protein</fullName>
    </recommendedName>
</protein>
<sequence length="641" mass="71789">MINVLRFSENLEERDDLGASASSSGSNTTTSIPLTQSNLSHLDEGYGSISPSVRSFHQFNPLSRANGSPALQGYLPNIDDFTMPISAGASDTGSPSGLLCRDPDRLDYSVWFQAPAHVKAKRDGHELAYRHNIATRNFIALLYGKPMVGRELHEMLSDLHSAMVTCYELNPEDQRPDITRIIVQYLLDRKLDEVSGDIGAALGLLRWCEQPHVMWEQGYLETFVHCAGMISEPVIQAGQLHSLSRVTLHNLETAYTALQLEIINAEEKLATFDFAEIWEARSVAANHPACKAFSAFRKFLIEFYGSIYGVWPPQPGSSGHWLSRRIVRRLQQDFGAVYDYLVDRDIVWCGDEARPNRKWEMVSRVPRPEAFRADSPSLPITDMLVSFDSRHKYEHLPQPYPLVPQDLQSPVRTQPAKRSFFIGLKRAKAAAARDPKEQFQLSLAFNGATNINRLGTAFEVNDLVDALSRHEKTLDLRNVAPQDARIGRWILLYGILQVLSTLSVDAHGLQHAGDEIDYFLNPSLAGCPPWRKPSSQCLLGTVLEATQRDSYCWRAVERWEEAEEYGAPRPELADGRDVVSELDGRSLEPSLVEKMYSTELGREEVKPEVPKKSPRRLMMGSEGGKGNVQGYFAEENGSVCG</sequence>
<feature type="compositionally biased region" description="Basic and acidic residues" evidence="1">
    <location>
        <begin position="600"/>
        <end position="611"/>
    </location>
</feature>
<evidence type="ECO:0000313" key="4">
    <source>
        <dbReference type="Proteomes" id="UP000016924"/>
    </source>
</evidence>
<feature type="region of interest" description="Disordered" evidence="1">
    <location>
        <begin position="14"/>
        <end position="36"/>
    </location>
</feature>
<dbReference type="Proteomes" id="UP000016924">
    <property type="component" value="Unassembled WGS sequence"/>
</dbReference>
<evidence type="ECO:0000259" key="2">
    <source>
        <dbReference type="Pfam" id="PF26013"/>
    </source>
</evidence>
<dbReference type="AlphaFoldDB" id="R7YKX9"/>
<organism evidence="3 4">
    <name type="scientific">Coniosporium apollinis (strain CBS 100218)</name>
    <name type="common">Rock-inhabiting black yeast</name>
    <dbReference type="NCBI Taxonomy" id="1168221"/>
    <lineage>
        <taxon>Eukaryota</taxon>
        <taxon>Fungi</taxon>
        <taxon>Dikarya</taxon>
        <taxon>Ascomycota</taxon>
        <taxon>Pezizomycotina</taxon>
        <taxon>Dothideomycetes</taxon>
        <taxon>Dothideomycetes incertae sedis</taxon>
        <taxon>Coniosporium</taxon>
    </lineage>
</organism>